<evidence type="ECO:0000256" key="1">
    <source>
        <dbReference type="SAM" id="MobiDB-lite"/>
    </source>
</evidence>
<organism evidence="2 3">
    <name type="scientific">Solanum commersonii</name>
    <name type="common">Commerson's wild potato</name>
    <name type="synonym">Commerson's nightshade</name>
    <dbReference type="NCBI Taxonomy" id="4109"/>
    <lineage>
        <taxon>Eukaryota</taxon>
        <taxon>Viridiplantae</taxon>
        <taxon>Streptophyta</taxon>
        <taxon>Embryophyta</taxon>
        <taxon>Tracheophyta</taxon>
        <taxon>Spermatophyta</taxon>
        <taxon>Magnoliopsida</taxon>
        <taxon>eudicotyledons</taxon>
        <taxon>Gunneridae</taxon>
        <taxon>Pentapetalae</taxon>
        <taxon>asterids</taxon>
        <taxon>lamiids</taxon>
        <taxon>Solanales</taxon>
        <taxon>Solanaceae</taxon>
        <taxon>Solanoideae</taxon>
        <taxon>Solaneae</taxon>
        <taxon>Solanum</taxon>
    </lineage>
</organism>
<feature type="compositionally biased region" description="Basic and acidic residues" evidence="1">
    <location>
        <begin position="78"/>
        <end position="97"/>
    </location>
</feature>
<feature type="compositionally biased region" description="Polar residues" evidence="1">
    <location>
        <begin position="146"/>
        <end position="194"/>
    </location>
</feature>
<feature type="compositionally biased region" description="Polar residues" evidence="1">
    <location>
        <begin position="61"/>
        <end position="77"/>
    </location>
</feature>
<keyword evidence="3" id="KW-1185">Reference proteome</keyword>
<accession>A0A9J6B400</accession>
<feature type="compositionally biased region" description="Basic and acidic residues" evidence="1">
    <location>
        <begin position="14"/>
        <end position="27"/>
    </location>
</feature>
<comment type="caution">
    <text evidence="2">The sequence shown here is derived from an EMBL/GenBank/DDBJ whole genome shotgun (WGS) entry which is preliminary data.</text>
</comment>
<dbReference type="EMBL" id="JACXVP010000001">
    <property type="protein sequence ID" value="KAG5631356.1"/>
    <property type="molecule type" value="Genomic_DNA"/>
</dbReference>
<evidence type="ECO:0000313" key="3">
    <source>
        <dbReference type="Proteomes" id="UP000824120"/>
    </source>
</evidence>
<protein>
    <submittedName>
        <fullName evidence="2">Uncharacterized protein</fullName>
    </submittedName>
</protein>
<evidence type="ECO:0000313" key="2">
    <source>
        <dbReference type="EMBL" id="KAG5631356.1"/>
    </source>
</evidence>
<name>A0A9J6B400_SOLCO</name>
<feature type="compositionally biased region" description="Basic and acidic residues" evidence="1">
    <location>
        <begin position="130"/>
        <end position="145"/>
    </location>
</feature>
<sequence length="285" mass="31677">MDGLVAGDKNSGGHTKDNLEIDGEETKGTFSTDDQIETLSSLTNNHQMELNELTYSHEDNGQGSYSQDHANSNGQRQSHLEIEEQRGKTPREQDVQRTNKNQRRHHDDSLHAAKEVIEVESNSQFSFGVKPRETNTNKEGQHNAGKESNITTTPTTNQMQGKQAVINEQQSKQSSEEGTSPGKYSNPNSSNNYICMSSSDDHAQVNINVQKAATLSEQGKGRKTNLRTRLVQQDNGEGNSNPNSYHDAFLNISMVQTFTARHKQNKVAQATYVELVPPKHKTKQG</sequence>
<reference evidence="2 3" key="1">
    <citation type="submission" date="2020-09" db="EMBL/GenBank/DDBJ databases">
        <title>De no assembly of potato wild relative species, Solanum commersonii.</title>
        <authorList>
            <person name="Cho K."/>
        </authorList>
    </citation>
    <scope>NUCLEOTIDE SEQUENCE [LARGE SCALE GENOMIC DNA]</scope>
    <source>
        <strain evidence="2">LZ3.2</strain>
        <tissue evidence="2">Leaf</tissue>
    </source>
</reference>
<gene>
    <name evidence="2" type="ORF">H5410_003073</name>
</gene>
<dbReference type="Proteomes" id="UP000824120">
    <property type="component" value="Chromosome 1"/>
</dbReference>
<feature type="compositionally biased region" description="Basic and acidic residues" evidence="1">
    <location>
        <begin position="105"/>
        <end position="117"/>
    </location>
</feature>
<feature type="compositionally biased region" description="Polar residues" evidence="1">
    <location>
        <begin position="28"/>
        <end position="48"/>
    </location>
</feature>
<proteinExistence type="predicted"/>
<feature type="region of interest" description="Disordered" evidence="1">
    <location>
        <begin position="1"/>
        <end position="194"/>
    </location>
</feature>
<dbReference type="AlphaFoldDB" id="A0A9J6B400"/>